<comment type="similarity">
    <text evidence="1">Belongs to the helicase family. UvrD subfamily.</text>
</comment>
<comment type="catalytic activity">
    <reaction evidence="14">
        <text>ATP + H2O = ADP + phosphate + H(+)</text>
        <dbReference type="Rhea" id="RHEA:13065"/>
        <dbReference type="ChEBI" id="CHEBI:15377"/>
        <dbReference type="ChEBI" id="CHEBI:15378"/>
        <dbReference type="ChEBI" id="CHEBI:30616"/>
        <dbReference type="ChEBI" id="CHEBI:43474"/>
        <dbReference type="ChEBI" id="CHEBI:456216"/>
        <dbReference type="EC" id="5.6.2.4"/>
    </reaction>
</comment>
<dbReference type="InterPro" id="IPR013986">
    <property type="entry name" value="DExx_box_DNA_helicase_dom_sf"/>
</dbReference>
<dbReference type="SUPFAM" id="SSF52540">
    <property type="entry name" value="P-loop containing nucleoside triphosphate hydrolases"/>
    <property type="match status" value="1"/>
</dbReference>
<dbReference type="Pfam" id="PF12705">
    <property type="entry name" value="PDDEXK_1"/>
    <property type="match status" value="1"/>
</dbReference>
<evidence type="ECO:0000256" key="7">
    <source>
        <dbReference type="ARBA" id="ARBA00022839"/>
    </source>
</evidence>
<dbReference type="Gene3D" id="1.10.10.160">
    <property type="match status" value="1"/>
</dbReference>
<keyword evidence="4" id="KW-0227">DNA damage</keyword>
<keyword evidence="7" id="KW-0269">Exonuclease</keyword>
<keyword evidence="10" id="KW-0234">DNA repair</keyword>
<dbReference type="InterPro" id="IPR011604">
    <property type="entry name" value="PDDEXK-like_dom_sf"/>
</dbReference>
<evidence type="ECO:0000313" key="18">
    <source>
        <dbReference type="EMBL" id="OHB12559.1"/>
    </source>
</evidence>
<evidence type="ECO:0000259" key="16">
    <source>
        <dbReference type="PROSITE" id="PS51198"/>
    </source>
</evidence>
<keyword evidence="5 15" id="KW-0378">Hydrolase</keyword>
<evidence type="ECO:0000256" key="11">
    <source>
        <dbReference type="ARBA" id="ARBA00023235"/>
    </source>
</evidence>
<name>A0A1G2UT42_9BACT</name>
<dbReference type="EMBL" id="MHWT01000014">
    <property type="protein sequence ID" value="OHB12559.1"/>
    <property type="molecule type" value="Genomic_DNA"/>
</dbReference>
<evidence type="ECO:0000256" key="15">
    <source>
        <dbReference type="PROSITE-ProRule" id="PRU00560"/>
    </source>
</evidence>
<dbReference type="PANTHER" id="PTHR11070:SF2">
    <property type="entry name" value="ATP-DEPENDENT DNA HELICASE SRS2"/>
    <property type="match status" value="1"/>
</dbReference>
<dbReference type="Proteomes" id="UP000176558">
    <property type="component" value="Unassembled WGS sequence"/>
</dbReference>
<dbReference type="PROSITE" id="PS51217">
    <property type="entry name" value="UVRD_HELICASE_CTER"/>
    <property type="match status" value="1"/>
</dbReference>
<feature type="domain" description="UvrD-like helicase C-terminal" evidence="17">
    <location>
        <begin position="336"/>
        <end position="600"/>
    </location>
</feature>
<dbReference type="InterPro" id="IPR038726">
    <property type="entry name" value="PDDEXK_AddAB-type"/>
</dbReference>
<evidence type="ECO:0000256" key="8">
    <source>
        <dbReference type="ARBA" id="ARBA00022840"/>
    </source>
</evidence>
<dbReference type="Pfam" id="PF13361">
    <property type="entry name" value="UvrD_C"/>
    <property type="match status" value="1"/>
</dbReference>
<comment type="caution">
    <text evidence="18">The sequence shown here is derived from an EMBL/GenBank/DDBJ whole genome shotgun (WGS) entry which is preliminary data.</text>
</comment>
<dbReference type="InterPro" id="IPR000212">
    <property type="entry name" value="DNA_helicase_UvrD/REP"/>
</dbReference>
<dbReference type="PROSITE" id="PS51198">
    <property type="entry name" value="UVRD_HELICASE_ATP_BIND"/>
    <property type="match status" value="1"/>
</dbReference>
<accession>A0A1G2UT42</accession>
<evidence type="ECO:0000313" key="19">
    <source>
        <dbReference type="Proteomes" id="UP000176558"/>
    </source>
</evidence>
<keyword evidence="11" id="KW-0413">Isomerase</keyword>
<keyword evidence="3 15" id="KW-0547">Nucleotide-binding</keyword>
<dbReference type="InterPro" id="IPR027417">
    <property type="entry name" value="P-loop_NTPase"/>
</dbReference>
<evidence type="ECO:0000256" key="1">
    <source>
        <dbReference type="ARBA" id="ARBA00009922"/>
    </source>
</evidence>
<dbReference type="GO" id="GO:0000725">
    <property type="term" value="P:recombinational repair"/>
    <property type="evidence" value="ECO:0007669"/>
    <property type="project" value="TreeGrafter"/>
</dbReference>
<evidence type="ECO:0000256" key="9">
    <source>
        <dbReference type="ARBA" id="ARBA00023125"/>
    </source>
</evidence>
<feature type="domain" description="UvrD-like helicase ATP-binding" evidence="16">
    <location>
        <begin position="15"/>
        <end position="335"/>
    </location>
</feature>
<keyword evidence="8 15" id="KW-0067">ATP-binding</keyword>
<proteinExistence type="inferred from homology"/>
<dbReference type="Pfam" id="PF00580">
    <property type="entry name" value="UvrD-helicase"/>
    <property type="match status" value="1"/>
</dbReference>
<keyword evidence="6 15" id="KW-0347">Helicase</keyword>
<dbReference type="GO" id="GO:0003677">
    <property type="term" value="F:DNA binding"/>
    <property type="evidence" value="ECO:0007669"/>
    <property type="project" value="UniProtKB-KW"/>
</dbReference>
<keyword evidence="2" id="KW-0540">Nuclease</keyword>
<dbReference type="Gene3D" id="3.90.320.10">
    <property type="match status" value="1"/>
</dbReference>
<sequence>MVRTKFDEGFEERYKALNKEQKEAVDTIEGPVLVVAGPGTGKTEILTLRIANILKKTDTKPENILALTFTDAASGNMRRRLISLIEASAYRVNIETFHSFCNKIIKDYPEYFPTIIGSSNITEVESVDILEGLIEKLLLQILKPWGDPFYYIRDIYKKIEELKREGISPEKFTELLAKEERRFKSRDDLIHEKGAHKGKMKSEHKDFERQLEKNKELAMVYAAYQKILGEKRLYDWSDMIMEVLQGIEKYPDLKLNLQENHQYILVDEHQDTNNAQNKILEMMGDFHKNPNIFIVGDEKQAIFRFQGASIENFNYFKKLYPKAKLVRLGINYRSGQNILDAAHSLLSPGGQLISSDKKKVSNIKVGEFTDKNVELYFIAEKIKELLKKNVSPKEITILYRSNKEAFPLAEVLEKSGIIYSIESDENLLGERFVRKILAILLAIENFENDQFLVPVLHIEEFDIDPVDAFRLINEAGRKRQSIYVLMSKSGIPPIKKLFGKLKEWVRHSKNDHLTEFLERILRESGLLDSMIRSRDAEAFLGIEKFFEEGKRISANMRGAGFSDFMRYISIIQKRKIFIKKPKHNIREDAIRLMTTHRSKGLEFEYVFIINAGERSFGSKADRDALRLIPSIYSLGNAVSKLDTGTEEDERRLFYVAMTRAKFEAYITYSSFDENGKEILPSPFILEIREDRKEKLKTQQFEKNLKSDPKKLYAERQKTGGREIDRKFVTELFNSHPLSVTALNNYLTCPWKYFYRNLLRIPTAPEKHQIYGIAMHNAVEDLWKAMKDREVDKKFLLSSYKRHLGLLGVLRQSEFEEALKRGEKALSGWLLWANPKINNPVVSEFSIKGAELSSGIVLSGKLDKVEFVSPKKAIVTDYKTGSPKTRNFIEGKTKERTGDIKRQLVFYKLLLILNDDLEMTSGVVEFLEPNTSGKYNKEEFEIKESEIKELKQIILKFAEEIKSLSFWDKTCRDKNCEYCSLRKLLK</sequence>
<dbReference type="AlphaFoldDB" id="A0A1G2UT42"/>
<protein>
    <recommendedName>
        <fullName evidence="13">DNA 3'-5' helicase</fullName>
        <ecNumber evidence="13">5.6.2.4</ecNumber>
    </recommendedName>
</protein>
<evidence type="ECO:0000256" key="6">
    <source>
        <dbReference type="ARBA" id="ARBA00022806"/>
    </source>
</evidence>
<dbReference type="GO" id="GO:0005524">
    <property type="term" value="F:ATP binding"/>
    <property type="evidence" value="ECO:0007669"/>
    <property type="project" value="UniProtKB-UniRule"/>
</dbReference>
<evidence type="ECO:0000256" key="2">
    <source>
        <dbReference type="ARBA" id="ARBA00022722"/>
    </source>
</evidence>
<dbReference type="CDD" id="cd17932">
    <property type="entry name" value="DEXQc_UvrD"/>
    <property type="match status" value="1"/>
</dbReference>
<evidence type="ECO:0000256" key="12">
    <source>
        <dbReference type="ARBA" id="ARBA00034617"/>
    </source>
</evidence>
<evidence type="ECO:0000256" key="4">
    <source>
        <dbReference type="ARBA" id="ARBA00022763"/>
    </source>
</evidence>
<gene>
    <name evidence="18" type="ORF">A3G99_01940</name>
</gene>
<dbReference type="GO" id="GO:0043138">
    <property type="term" value="F:3'-5' DNA helicase activity"/>
    <property type="evidence" value="ECO:0007669"/>
    <property type="project" value="UniProtKB-EC"/>
</dbReference>
<dbReference type="InterPro" id="IPR014016">
    <property type="entry name" value="UvrD-like_ATP-bd"/>
</dbReference>
<evidence type="ECO:0000256" key="10">
    <source>
        <dbReference type="ARBA" id="ARBA00023204"/>
    </source>
</evidence>
<feature type="binding site" evidence="15">
    <location>
        <begin position="36"/>
        <end position="43"/>
    </location>
    <ligand>
        <name>ATP</name>
        <dbReference type="ChEBI" id="CHEBI:30616"/>
    </ligand>
</feature>
<dbReference type="GO" id="GO:0004527">
    <property type="term" value="F:exonuclease activity"/>
    <property type="evidence" value="ECO:0007669"/>
    <property type="project" value="UniProtKB-KW"/>
</dbReference>
<evidence type="ECO:0000256" key="5">
    <source>
        <dbReference type="ARBA" id="ARBA00022801"/>
    </source>
</evidence>
<evidence type="ECO:0000256" key="3">
    <source>
        <dbReference type="ARBA" id="ARBA00022741"/>
    </source>
</evidence>
<dbReference type="Gene3D" id="3.40.50.300">
    <property type="entry name" value="P-loop containing nucleotide triphosphate hydrolases"/>
    <property type="match status" value="2"/>
</dbReference>
<dbReference type="Gene3D" id="1.10.486.10">
    <property type="entry name" value="PCRA, domain 4"/>
    <property type="match status" value="1"/>
</dbReference>
<evidence type="ECO:0000256" key="14">
    <source>
        <dbReference type="ARBA" id="ARBA00048988"/>
    </source>
</evidence>
<dbReference type="PANTHER" id="PTHR11070">
    <property type="entry name" value="UVRD / RECB / PCRA DNA HELICASE FAMILY MEMBER"/>
    <property type="match status" value="1"/>
</dbReference>
<comment type="catalytic activity">
    <reaction evidence="12">
        <text>Couples ATP hydrolysis with the unwinding of duplex DNA by translocating in the 3'-5' direction.</text>
        <dbReference type="EC" id="5.6.2.4"/>
    </reaction>
</comment>
<reference evidence="18 19" key="1">
    <citation type="journal article" date="2016" name="Nat. Commun.">
        <title>Thousands of microbial genomes shed light on interconnected biogeochemical processes in an aquifer system.</title>
        <authorList>
            <person name="Anantharaman K."/>
            <person name="Brown C.T."/>
            <person name="Hug L.A."/>
            <person name="Sharon I."/>
            <person name="Castelle C.J."/>
            <person name="Probst A.J."/>
            <person name="Thomas B.C."/>
            <person name="Singh A."/>
            <person name="Wilkins M.J."/>
            <person name="Karaoz U."/>
            <person name="Brodie E.L."/>
            <person name="Williams K.H."/>
            <person name="Hubbard S.S."/>
            <person name="Banfield J.F."/>
        </authorList>
    </citation>
    <scope>NUCLEOTIDE SEQUENCE [LARGE SCALE GENOMIC DNA]</scope>
</reference>
<evidence type="ECO:0000259" key="17">
    <source>
        <dbReference type="PROSITE" id="PS51217"/>
    </source>
</evidence>
<dbReference type="EC" id="5.6.2.4" evidence="13"/>
<dbReference type="InterPro" id="IPR014017">
    <property type="entry name" value="DNA_helicase_UvrD-like_C"/>
</dbReference>
<organism evidence="18 19">
    <name type="scientific">Candidatus Zambryskibacteria bacterium RIFCSPLOWO2_12_FULL_39_23</name>
    <dbReference type="NCBI Taxonomy" id="1802776"/>
    <lineage>
        <taxon>Bacteria</taxon>
        <taxon>Candidatus Zambryskiibacteriota</taxon>
    </lineage>
</organism>
<keyword evidence="9" id="KW-0238">DNA-binding</keyword>
<evidence type="ECO:0000256" key="13">
    <source>
        <dbReference type="ARBA" id="ARBA00034808"/>
    </source>
</evidence>